<dbReference type="Pfam" id="PF00378">
    <property type="entry name" value="ECH_1"/>
    <property type="match status" value="1"/>
</dbReference>
<reference evidence="3 4" key="1">
    <citation type="submission" date="2018-07" db="EMBL/GenBank/DDBJ databases">
        <title>Genomic Encyclopedia of Type Strains, Phase III (KMG-III): the genomes of soil and plant-associated and newly described type strains.</title>
        <authorList>
            <person name="Whitman W."/>
        </authorList>
    </citation>
    <scope>NUCLEOTIDE SEQUENCE [LARGE SCALE GENOMIC DNA]</scope>
    <source>
        <strain evidence="3 4">CECT 8575</strain>
    </source>
</reference>
<dbReference type="InterPro" id="IPR029045">
    <property type="entry name" value="ClpP/crotonase-like_dom_sf"/>
</dbReference>
<dbReference type="InterPro" id="IPR001753">
    <property type="entry name" value="Enoyl-CoA_hydra/iso"/>
</dbReference>
<dbReference type="OrthoDB" id="9777711at2"/>
<dbReference type="GO" id="GO:0016853">
    <property type="term" value="F:isomerase activity"/>
    <property type="evidence" value="ECO:0007669"/>
    <property type="project" value="UniProtKB-KW"/>
</dbReference>
<evidence type="ECO:0000313" key="3">
    <source>
        <dbReference type="EMBL" id="RCW41012.1"/>
    </source>
</evidence>
<gene>
    <name evidence="3" type="ORF">DFQ14_10989</name>
</gene>
<dbReference type="AlphaFoldDB" id="A0A368VJS3"/>
<organism evidence="3 4">
    <name type="scientific">Halopolyspora algeriensis</name>
    <dbReference type="NCBI Taxonomy" id="1500506"/>
    <lineage>
        <taxon>Bacteria</taxon>
        <taxon>Bacillati</taxon>
        <taxon>Actinomycetota</taxon>
        <taxon>Actinomycetes</taxon>
        <taxon>Actinomycetes incertae sedis</taxon>
        <taxon>Halopolyspora</taxon>
    </lineage>
</organism>
<sequence length="270" mass="28939">MAIKPEERASTEQPVLTERDGAVLTVTLNRPHRKNAIDRGMWSLLHEAVCTARDSAEVRVVVLTGAGGDFCAGADLGGDDDTQHPLDRMGGINDVAMALHELGKPVIAQVSGVAVGAGWNLALGCDLVVASPEARFSQIFARRGLSLDFGGSWLLPRIVGLQQAKRLALLGDFVEAEEARGLGLVTWVKNLEDIDGFVAELAQRLSHGPPVALAQTKALLNESVDQTFQQALAGEARAQTVNFATEDTTAAFEAFRTKTEPEFTGRWAVR</sequence>
<dbReference type="PROSITE" id="PS00166">
    <property type="entry name" value="ENOYL_COA_HYDRATASE"/>
    <property type="match status" value="1"/>
</dbReference>
<dbReference type="InterPro" id="IPR014748">
    <property type="entry name" value="Enoyl-CoA_hydra_C"/>
</dbReference>
<evidence type="ECO:0000313" key="4">
    <source>
        <dbReference type="Proteomes" id="UP000253495"/>
    </source>
</evidence>
<dbReference type="Proteomes" id="UP000253495">
    <property type="component" value="Unassembled WGS sequence"/>
</dbReference>
<dbReference type="RefSeq" id="WP_114453822.1">
    <property type="nucleotide sequence ID" value="NZ_QPJC01000009.1"/>
</dbReference>
<name>A0A368VJS3_9ACTN</name>
<keyword evidence="4" id="KW-1185">Reference proteome</keyword>
<dbReference type="InterPro" id="IPR018376">
    <property type="entry name" value="Enoyl-CoA_hyd/isom_CS"/>
</dbReference>
<evidence type="ECO:0000256" key="1">
    <source>
        <dbReference type="ARBA" id="ARBA00005254"/>
    </source>
</evidence>
<proteinExistence type="inferred from homology"/>
<dbReference type="PANTHER" id="PTHR43802">
    <property type="entry name" value="ENOYL-COA HYDRATASE"/>
    <property type="match status" value="1"/>
</dbReference>
<dbReference type="SUPFAM" id="SSF52096">
    <property type="entry name" value="ClpP/crotonase"/>
    <property type="match status" value="1"/>
</dbReference>
<protein>
    <submittedName>
        <fullName evidence="3">2-(1,2-epoxy-1,2-dihydrophenyl)acetyl-CoA isomerase</fullName>
    </submittedName>
</protein>
<keyword evidence="3" id="KW-0413">Isomerase</keyword>
<comment type="caution">
    <text evidence="3">The sequence shown here is derived from an EMBL/GenBank/DDBJ whole genome shotgun (WGS) entry which is preliminary data.</text>
</comment>
<dbReference type="PANTHER" id="PTHR43802:SF1">
    <property type="entry name" value="IP11341P-RELATED"/>
    <property type="match status" value="1"/>
</dbReference>
<accession>A0A368VJS3</accession>
<evidence type="ECO:0000256" key="2">
    <source>
        <dbReference type="RuleBase" id="RU003707"/>
    </source>
</evidence>
<dbReference type="Gene3D" id="3.90.226.10">
    <property type="entry name" value="2-enoyl-CoA Hydratase, Chain A, domain 1"/>
    <property type="match status" value="1"/>
</dbReference>
<dbReference type="CDD" id="cd06558">
    <property type="entry name" value="crotonase-like"/>
    <property type="match status" value="1"/>
</dbReference>
<dbReference type="EMBL" id="QPJC01000009">
    <property type="protein sequence ID" value="RCW41012.1"/>
    <property type="molecule type" value="Genomic_DNA"/>
</dbReference>
<comment type="similarity">
    <text evidence="1 2">Belongs to the enoyl-CoA hydratase/isomerase family.</text>
</comment>
<dbReference type="Gene3D" id="1.10.12.10">
    <property type="entry name" value="Lyase 2-enoyl-coa Hydratase, Chain A, domain 2"/>
    <property type="match status" value="1"/>
</dbReference>